<dbReference type="SMART" id="SM00361">
    <property type="entry name" value="RRM_1"/>
    <property type="match status" value="1"/>
</dbReference>
<sequence length="475" mass="49806">MSLYDGLDVEQEVKKDLYAASTSGTGTSATNQTAPDLATTASQGTGSNAEDDADKRKAGWGVVGSHMFAAEIQRKRLAAKAAAKAAEMQKQSESTNSGTPSFVPAALRNRSTAAIASPALSSSSAMMQRAALIAEAQQQQQHLEQQQQSKHDQQSQGDGAHPGPEATPPSEPFIDTDASRREIQFPYDPSRPNEFEEVKAFMERQRTEFLSGAGLEAEAPSTRGPRAAIAPPPSLGGTTAPAQTNTNANAGVAIAPPSSLQNTTSTRPKAAIAPPANLQAPQFVPAAQPGAAATPSGAPAASKPALDISGEEAFAKRQALSMSGEEAFAKRQALSMSGEEAFAKRQALSMSGSQAFAHRQTLGAAPSGGTGPTRVVLLQNMVGPGEVDGDLQPETANECSRFGQVTKCTVFECPRGSVRDDQAVRIFVEFADLPAAARARQEMHGRFFGGRQVRASFFDADRFARQDLAPRAGEP</sequence>
<keyword evidence="9" id="KW-1185">Reference proteome</keyword>
<evidence type="ECO:0000259" key="7">
    <source>
        <dbReference type="SMART" id="SM00361"/>
    </source>
</evidence>
<feature type="region of interest" description="Disordered" evidence="6">
    <location>
        <begin position="22"/>
        <end position="58"/>
    </location>
</feature>
<name>A9VBI5_MONBE</name>
<dbReference type="InParanoid" id="A9VBI5"/>
<dbReference type="eggNOG" id="KOG1996">
    <property type="taxonomic scope" value="Eukaryota"/>
</dbReference>
<dbReference type="GO" id="GO:0005634">
    <property type="term" value="C:nucleus"/>
    <property type="evidence" value="ECO:0007669"/>
    <property type="project" value="UniProtKB-SubCell"/>
</dbReference>
<dbReference type="GeneID" id="5895381"/>
<evidence type="ECO:0000256" key="1">
    <source>
        <dbReference type="ARBA" id="ARBA00004123"/>
    </source>
</evidence>
<dbReference type="RefSeq" id="XP_001750072.1">
    <property type="nucleotide sequence ID" value="XM_001750020.1"/>
</dbReference>
<dbReference type="CDD" id="cd12647">
    <property type="entry name" value="RRM_UHM_SPF45"/>
    <property type="match status" value="1"/>
</dbReference>
<protein>
    <recommendedName>
        <fullName evidence="7">RNA recognition motif domain-containing protein</fullName>
    </recommendedName>
</protein>
<dbReference type="FunFam" id="3.30.70.330:FF:000382">
    <property type="entry name" value="G-patch domain-containing protein"/>
    <property type="match status" value="1"/>
</dbReference>
<accession>A9VBI5</accession>
<dbReference type="AlphaFoldDB" id="A9VBI5"/>
<dbReference type="KEGG" id="mbr:MONBRDRAFT_29582"/>
<evidence type="ECO:0000256" key="4">
    <source>
        <dbReference type="ARBA" id="ARBA00023187"/>
    </source>
</evidence>
<evidence type="ECO:0000256" key="2">
    <source>
        <dbReference type="ARBA" id="ARBA00022664"/>
    </source>
</evidence>
<evidence type="ECO:0000256" key="5">
    <source>
        <dbReference type="ARBA" id="ARBA00023242"/>
    </source>
</evidence>
<keyword evidence="4" id="KW-0508">mRNA splicing</keyword>
<dbReference type="Proteomes" id="UP000001357">
    <property type="component" value="Unassembled WGS sequence"/>
</dbReference>
<feature type="compositionally biased region" description="Polar residues" evidence="6">
    <location>
        <begin position="89"/>
        <end position="100"/>
    </location>
</feature>
<feature type="compositionally biased region" description="Polar residues" evidence="6">
    <location>
        <begin position="31"/>
        <end position="48"/>
    </location>
</feature>
<dbReference type="InterPro" id="IPR003954">
    <property type="entry name" value="RRM_euk-type"/>
</dbReference>
<dbReference type="Gene3D" id="3.30.70.330">
    <property type="match status" value="1"/>
</dbReference>
<feature type="region of interest" description="Disordered" evidence="6">
    <location>
        <begin position="78"/>
        <end position="103"/>
    </location>
</feature>
<dbReference type="PANTHER" id="PTHR13288:SF8">
    <property type="entry name" value="SPLICING FACTOR 45"/>
    <property type="match status" value="1"/>
</dbReference>
<dbReference type="SUPFAM" id="SSF54928">
    <property type="entry name" value="RNA-binding domain, RBD"/>
    <property type="match status" value="1"/>
</dbReference>
<dbReference type="GO" id="GO:0003723">
    <property type="term" value="F:RNA binding"/>
    <property type="evidence" value="ECO:0007669"/>
    <property type="project" value="UniProtKB-KW"/>
</dbReference>
<dbReference type="InterPro" id="IPR040052">
    <property type="entry name" value="RBM17"/>
</dbReference>
<dbReference type="InterPro" id="IPR034653">
    <property type="entry name" value="SPF45_RRM"/>
</dbReference>
<gene>
    <name evidence="8" type="ORF">MONBRDRAFT_29582</name>
</gene>
<evidence type="ECO:0000313" key="9">
    <source>
        <dbReference type="Proteomes" id="UP000001357"/>
    </source>
</evidence>
<dbReference type="EMBL" id="CH991577">
    <property type="protein sequence ID" value="EDQ85068.1"/>
    <property type="molecule type" value="Genomic_DNA"/>
</dbReference>
<keyword evidence="5" id="KW-0539">Nucleus</keyword>
<feature type="region of interest" description="Disordered" evidence="6">
    <location>
        <begin position="135"/>
        <end position="177"/>
    </location>
</feature>
<proteinExistence type="predicted"/>
<dbReference type="GO" id="GO:0045292">
    <property type="term" value="P:mRNA cis splicing, via spliceosome"/>
    <property type="evidence" value="ECO:0007669"/>
    <property type="project" value="InterPro"/>
</dbReference>
<dbReference type="GO" id="GO:0000380">
    <property type="term" value="P:alternative mRNA splicing, via spliceosome"/>
    <property type="evidence" value="ECO:0000318"/>
    <property type="project" value="GO_Central"/>
</dbReference>
<keyword evidence="2" id="KW-0507">mRNA processing</keyword>
<comment type="subcellular location">
    <subcellularLocation>
        <location evidence="1">Nucleus</location>
    </subcellularLocation>
</comment>
<dbReference type="InterPro" id="IPR012677">
    <property type="entry name" value="Nucleotide-bd_a/b_plait_sf"/>
</dbReference>
<evidence type="ECO:0000313" key="8">
    <source>
        <dbReference type="EMBL" id="EDQ85068.1"/>
    </source>
</evidence>
<keyword evidence="3" id="KW-0694">RNA-binding</keyword>
<dbReference type="STRING" id="81824.A9VBI5"/>
<evidence type="ECO:0000256" key="3">
    <source>
        <dbReference type="ARBA" id="ARBA00022884"/>
    </source>
</evidence>
<organism evidence="8 9">
    <name type="scientific">Monosiga brevicollis</name>
    <name type="common">Choanoflagellate</name>
    <dbReference type="NCBI Taxonomy" id="81824"/>
    <lineage>
        <taxon>Eukaryota</taxon>
        <taxon>Choanoflagellata</taxon>
        <taxon>Craspedida</taxon>
        <taxon>Salpingoecidae</taxon>
        <taxon>Monosiga</taxon>
    </lineage>
</organism>
<feature type="compositionally biased region" description="Low complexity" evidence="6">
    <location>
        <begin position="135"/>
        <end position="148"/>
    </location>
</feature>
<reference evidence="8 9" key="1">
    <citation type="journal article" date="2008" name="Nature">
        <title>The genome of the choanoflagellate Monosiga brevicollis and the origin of metazoans.</title>
        <authorList>
            <consortium name="JGI Sequencing"/>
            <person name="King N."/>
            <person name="Westbrook M.J."/>
            <person name="Young S.L."/>
            <person name="Kuo A."/>
            <person name="Abedin M."/>
            <person name="Chapman J."/>
            <person name="Fairclough S."/>
            <person name="Hellsten U."/>
            <person name="Isogai Y."/>
            <person name="Letunic I."/>
            <person name="Marr M."/>
            <person name="Pincus D."/>
            <person name="Putnam N."/>
            <person name="Rokas A."/>
            <person name="Wright K.J."/>
            <person name="Zuzow R."/>
            <person name="Dirks W."/>
            <person name="Good M."/>
            <person name="Goodstein D."/>
            <person name="Lemons D."/>
            <person name="Li W."/>
            <person name="Lyons J.B."/>
            <person name="Morris A."/>
            <person name="Nichols S."/>
            <person name="Richter D.J."/>
            <person name="Salamov A."/>
            <person name="Bork P."/>
            <person name="Lim W.A."/>
            <person name="Manning G."/>
            <person name="Miller W.T."/>
            <person name="McGinnis W."/>
            <person name="Shapiro H."/>
            <person name="Tjian R."/>
            <person name="Grigoriev I.V."/>
            <person name="Rokhsar D."/>
        </authorList>
    </citation>
    <scope>NUCLEOTIDE SEQUENCE [LARGE SCALE GENOMIC DNA]</scope>
    <source>
        <strain evidence="9">MX1 / ATCC 50154</strain>
    </source>
</reference>
<dbReference type="InterPro" id="IPR035979">
    <property type="entry name" value="RBD_domain_sf"/>
</dbReference>
<feature type="domain" description="RNA recognition motif" evidence="7">
    <location>
        <begin position="375"/>
        <end position="456"/>
    </location>
</feature>
<dbReference type="PANTHER" id="PTHR13288">
    <property type="entry name" value="SPLICING FACTOR 45 SPF45"/>
    <property type="match status" value="1"/>
</dbReference>
<evidence type="ECO:0000256" key="6">
    <source>
        <dbReference type="SAM" id="MobiDB-lite"/>
    </source>
</evidence>